<comment type="caution">
    <text evidence="2">The sequence shown here is derived from an EMBL/GenBank/DDBJ whole genome shotgun (WGS) entry which is preliminary data.</text>
</comment>
<dbReference type="EMBL" id="CAJNOQ010002861">
    <property type="protein sequence ID" value="CAF0982749.1"/>
    <property type="molecule type" value="Genomic_DNA"/>
</dbReference>
<reference evidence="2" key="1">
    <citation type="submission" date="2021-02" db="EMBL/GenBank/DDBJ databases">
        <authorList>
            <person name="Nowell W R."/>
        </authorList>
    </citation>
    <scope>NUCLEOTIDE SEQUENCE</scope>
</reference>
<dbReference type="AlphaFoldDB" id="A0A814FBB4"/>
<proteinExistence type="predicted"/>
<accession>A0A814FBB4</accession>
<feature type="region of interest" description="Disordered" evidence="1">
    <location>
        <begin position="203"/>
        <end position="223"/>
    </location>
</feature>
<dbReference type="Proteomes" id="UP000681722">
    <property type="component" value="Unassembled WGS sequence"/>
</dbReference>
<evidence type="ECO:0000313" key="4">
    <source>
        <dbReference type="Proteomes" id="UP000663829"/>
    </source>
</evidence>
<evidence type="ECO:0000256" key="1">
    <source>
        <dbReference type="SAM" id="MobiDB-lite"/>
    </source>
</evidence>
<evidence type="ECO:0000313" key="2">
    <source>
        <dbReference type="EMBL" id="CAF0982749.1"/>
    </source>
</evidence>
<dbReference type="Proteomes" id="UP000663829">
    <property type="component" value="Unassembled WGS sequence"/>
</dbReference>
<organism evidence="2 4">
    <name type="scientific">Didymodactylos carnosus</name>
    <dbReference type="NCBI Taxonomy" id="1234261"/>
    <lineage>
        <taxon>Eukaryota</taxon>
        <taxon>Metazoa</taxon>
        <taxon>Spiralia</taxon>
        <taxon>Gnathifera</taxon>
        <taxon>Rotifera</taxon>
        <taxon>Eurotatoria</taxon>
        <taxon>Bdelloidea</taxon>
        <taxon>Philodinida</taxon>
        <taxon>Philodinidae</taxon>
        <taxon>Didymodactylos</taxon>
    </lineage>
</organism>
<dbReference type="OrthoDB" id="9986253at2759"/>
<name>A0A814FBB4_9BILA</name>
<dbReference type="EMBL" id="CAJOBC010002861">
    <property type="protein sequence ID" value="CAF3755207.1"/>
    <property type="molecule type" value="Genomic_DNA"/>
</dbReference>
<evidence type="ECO:0000313" key="3">
    <source>
        <dbReference type="EMBL" id="CAF3755207.1"/>
    </source>
</evidence>
<gene>
    <name evidence="2" type="ORF">GPM918_LOCUS12838</name>
    <name evidence="3" type="ORF">SRO942_LOCUS12838</name>
</gene>
<sequence length="223" mass="27081">MPFAIHDPLIYKRNDRQQREIHEQEYIKYLADLNRLRSQHNIKPSKSSTISSSPFSAHTSRLLSSMTCLSDRHMVELERNRLRSAATRKSYYNDIEQQNRQIFERLLKASCRTLVDDHNLKYQKQLDTFMSKRLQQRRFDHQKIEYENLLLSKRLMNTQAHITNKREQDRDWKKHMEIMKKTCHYPENIDRFITTVRKTNNGQQENTCNWKQRNERSKSSFNF</sequence>
<feature type="compositionally biased region" description="Basic and acidic residues" evidence="1">
    <location>
        <begin position="212"/>
        <end position="223"/>
    </location>
</feature>
<keyword evidence="4" id="KW-1185">Reference proteome</keyword>
<protein>
    <submittedName>
        <fullName evidence="2">Uncharacterized protein</fullName>
    </submittedName>
</protein>